<feature type="region of interest" description="Disordered" evidence="1">
    <location>
        <begin position="1"/>
        <end position="20"/>
    </location>
</feature>
<reference evidence="2" key="1">
    <citation type="submission" date="2023-07" db="EMBL/GenBank/DDBJ databases">
        <title>draft genome sequence of fig (Ficus carica).</title>
        <authorList>
            <person name="Takahashi T."/>
            <person name="Nishimura K."/>
        </authorList>
    </citation>
    <scope>NUCLEOTIDE SEQUENCE</scope>
</reference>
<evidence type="ECO:0000313" key="3">
    <source>
        <dbReference type="Proteomes" id="UP001187192"/>
    </source>
</evidence>
<dbReference type="EMBL" id="BTGU01005151">
    <property type="protein sequence ID" value="GMN20372.1"/>
    <property type="molecule type" value="Genomic_DNA"/>
</dbReference>
<comment type="caution">
    <text evidence="2">The sequence shown here is derived from an EMBL/GenBank/DDBJ whole genome shotgun (WGS) entry which is preliminary data.</text>
</comment>
<evidence type="ECO:0000256" key="1">
    <source>
        <dbReference type="SAM" id="MobiDB-lite"/>
    </source>
</evidence>
<protein>
    <submittedName>
        <fullName evidence="2">Uncharacterized protein</fullName>
    </submittedName>
</protein>
<keyword evidence="3" id="KW-1185">Reference proteome</keyword>
<accession>A0AA87YRY9</accession>
<proteinExistence type="predicted"/>
<dbReference type="Proteomes" id="UP001187192">
    <property type="component" value="Unassembled WGS sequence"/>
</dbReference>
<gene>
    <name evidence="2" type="ORF">TIFTF001_047088</name>
</gene>
<evidence type="ECO:0000313" key="2">
    <source>
        <dbReference type="EMBL" id="GMN20372.1"/>
    </source>
</evidence>
<sequence length="20" mass="2249">MDWRNCAEAMKDGSGIPPRN</sequence>
<feature type="compositionally biased region" description="Basic and acidic residues" evidence="1">
    <location>
        <begin position="1"/>
        <end position="11"/>
    </location>
</feature>
<organism evidence="2 3">
    <name type="scientific">Ficus carica</name>
    <name type="common">Common fig</name>
    <dbReference type="NCBI Taxonomy" id="3494"/>
    <lineage>
        <taxon>Eukaryota</taxon>
        <taxon>Viridiplantae</taxon>
        <taxon>Streptophyta</taxon>
        <taxon>Embryophyta</taxon>
        <taxon>Tracheophyta</taxon>
        <taxon>Spermatophyta</taxon>
        <taxon>Magnoliopsida</taxon>
        <taxon>eudicotyledons</taxon>
        <taxon>Gunneridae</taxon>
        <taxon>Pentapetalae</taxon>
        <taxon>rosids</taxon>
        <taxon>fabids</taxon>
        <taxon>Rosales</taxon>
        <taxon>Moraceae</taxon>
        <taxon>Ficeae</taxon>
        <taxon>Ficus</taxon>
    </lineage>
</organism>
<name>A0AA87YRY9_FICCA</name>
<dbReference type="AlphaFoldDB" id="A0AA87YRY9"/>